<dbReference type="AlphaFoldDB" id="A0A7C4QUR7"/>
<comment type="caution">
    <text evidence="2">The sequence shown here is derived from an EMBL/GenBank/DDBJ whole genome shotgun (WGS) entry which is preliminary data.</text>
</comment>
<name>A0A7C4QUR7_9PLAN</name>
<dbReference type="InterPro" id="IPR028087">
    <property type="entry name" value="Tad_N"/>
</dbReference>
<dbReference type="Gene3D" id="3.40.50.410">
    <property type="entry name" value="von Willebrand factor, type A domain"/>
    <property type="match status" value="1"/>
</dbReference>
<feature type="domain" description="VWFA" evidence="1">
    <location>
        <begin position="427"/>
        <end position="619"/>
    </location>
</feature>
<dbReference type="InterPro" id="IPR002035">
    <property type="entry name" value="VWF_A"/>
</dbReference>
<dbReference type="Pfam" id="PF13400">
    <property type="entry name" value="Tad"/>
    <property type="match status" value="1"/>
</dbReference>
<dbReference type="PROSITE" id="PS50234">
    <property type="entry name" value="VWFA"/>
    <property type="match status" value="1"/>
</dbReference>
<gene>
    <name evidence="2" type="ORF">ENS64_18530</name>
</gene>
<accession>A0A7C4QUR7</accession>
<evidence type="ECO:0000259" key="1">
    <source>
        <dbReference type="PROSITE" id="PS50234"/>
    </source>
</evidence>
<sequence length="633" mass="69143">MRRHFPAHDRRCCASAAGRRKGVFLVVAALCLIACLTLVAFSVDLGMVTLTKTKMQNATDAAALAAAMEINHAIANAGPDVSDVFDHAKAMARAEAALVAQMNGIYVNPATDVIFGHRRLINGSVQIDWNPSADNINVVKVIARRDNSNPNAPDAKVPALFSTVIGRSGSVVRTESVAYIEPRDMVVVHDFSRSMNFDSYFSDEISISLPQSQLEENIEMVWNDLGPPSLGSLPYVPQFASATKSNTGASATVIFKGKSVDVSTNTNIKTVVLKFENGASQTFNISNETTKSGTWSGTGGNSNRRISSVDVTIRRVGSSSQSWTLTGYNYDTNTVRAAFGLTSVPYPYSGGSWSEYVSFVKTNAGLAKYGYQDKFGAMTFVCYVLRMRCSYANTKDLWKTRHYPFHAIKEGHYLLCDFLADLGFDDQLGMVSYDTYHRVETTINDPNPELPYVNISADPITNQYGELKKLMKYKQAGHYYSATNMSGGLKSGIQLIDNHKRVGSRPCIILMTDGNSNTLDPGEDGSLPSGWNWNVLFDYNNDGVADYSTSDVQRRAVLKYVKLAVDKGYTVHAISVGADADRDLLKAVAHLGRGYWVDVPGGMCVSDVEDEMKAAFTKIAAAVPPARLIRDDH</sequence>
<dbReference type="SUPFAM" id="SSF53300">
    <property type="entry name" value="vWA-like"/>
    <property type="match status" value="1"/>
</dbReference>
<evidence type="ECO:0000313" key="2">
    <source>
        <dbReference type="EMBL" id="HGT41249.1"/>
    </source>
</evidence>
<dbReference type="InterPro" id="IPR036465">
    <property type="entry name" value="vWFA_dom_sf"/>
</dbReference>
<proteinExistence type="predicted"/>
<reference evidence="2" key="1">
    <citation type="journal article" date="2020" name="mSystems">
        <title>Genome- and Community-Level Interaction Insights into Carbon Utilization and Element Cycling Functions of Hydrothermarchaeota in Hydrothermal Sediment.</title>
        <authorList>
            <person name="Zhou Z."/>
            <person name="Liu Y."/>
            <person name="Xu W."/>
            <person name="Pan J."/>
            <person name="Luo Z.H."/>
            <person name="Li M."/>
        </authorList>
    </citation>
    <scope>NUCLEOTIDE SEQUENCE [LARGE SCALE GENOMIC DNA]</scope>
    <source>
        <strain evidence="2">SpSt-508</strain>
    </source>
</reference>
<organism evidence="2">
    <name type="scientific">Schlesneria paludicola</name>
    <dbReference type="NCBI Taxonomy" id="360056"/>
    <lineage>
        <taxon>Bacteria</taxon>
        <taxon>Pseudomonadati</taxon>
        <taxon>Planctomycetota</taxon>
        <taxon>Planctomycetia</taxon>
        <taxon>Planctomycetales</taxon>
        <taxon>Planctomycetaceae</taxon>
        <taxon>Schlesneria</taxon>
    </lineage>
</organism>
<protein>
    <submittedName>
        <fullName evidence="2">VWA domain-containing protein</fullName>
    </submittedName>
</protein>
<dbReference type="EMBL" id="DSVQ01000019">
    <property type="protein sequence ID" value="HGT41249.1"/>
    <property type="molecule type" value="Genomic_DNA"/>
</dbReference>